<accession>A0A1Q8S4E8</accession>
<comment type="caution">
    <text evidence="2">The sequence shown here is derived from an EMBL/GenBank/DDBJ whole genome shotgun (WGS) entry which is preliminary data.</text>
</comment>
<feature type="signal peptide" evidence="1">
    <location>
        <begin position="1"/>
        <end position="18"/>
    </location>
</feature>
<proteinExistence type="predicted"/>
<evidence type="ECO:0000256" key="1">
    <source>
        <dbReference type="SAM" id="SignalP"/>
    </source>
</evidence>
<name>A0A1Q8S4E8_9PEZI</name>
<sequence>MHFPTIIALLASVATVHSAAVAEPEVRAVAPLLKRQGFTPSQCAQNGLSWCKNGVQTCPCLSICAGANLPAGGCCQC</sequence>
<dbReference type="AlphaFoldDB" id="A0A1Q8S4E8"/>
<evidence type="ECO:0000313" key="3">
    <source>
        <dbReference type="Proteomes" id="UP000186583"/>
    </source>
</evidence>
<organism evidence="2 3">
    <name type="scientific">Colletotrichum chlorophyti</name>
    <dbReference type="NCBI Taxonomy" id="708187"/>
    <lineage>
        <taxon>Eukaryota</taxon>
        <taxon>Fungi</taxon>
        <taxon>Dikarya</taxon>
        <taxon>Ascomycota</taxon>
        <taxon>Pezizomycotina</taxon>
        <taxon>Sordariomycetes</taxon>
        <taxon>Hypocreomycetidae</taxon>
        <taxon>Glomerellales</taxon>
        <taxon>Glomerellaceae</taxon>
        <taxon>Colletotrichum</taxon>
    </lineage>
</organism>
<dbReference type="Proteomes" id="UP000186583">
    <property type="component" value="Unassembled WGS sequence"/>
</dbReference>
<keyword evidence="3" id="KW-1185">Reference proteome</keyword>
<evidence type="ECO:0000313" key="2">
    <source>
        <dbReference type="EMBL" id="OLN96334.1"/>
    </source>
</evidence>
<reference evidence="2 3" key="1">
    <citation type="submission" date="2016-11" db="EMBL/GenBank/DDBJ databases">
        <title>Draft Genome Assembly of Colletotrichum chlorophyti a pathogen of herbaceous plants.</title>
        <authorList>
            <person name="Gan P."/>
            <person name="Narusaka M."/>
            <person name="Tsushima A."/>
            <person name="Narusaka Y."/>
            <person name="Takano Y."/>
            <person name="Shirasu K."/>
        </authorList>
    </citation>
    <scope>NUCLEOTIDE SEQUENCE [LARGE SCALE GENOMIC DNA]</scope>
    <source>
        <strain evidence="2 3">NTL11</strain>
    </source>
</reference>
<dbReference type="EMBL" id="MPGH01000019">
    <property type="protein sequence ID" value="OLN96334.1"/>
    <property type="molecule type" value="Genomic_DNA"/>
</dbReference>
<protein>
    <submittedName>
        <fullName evidence="2">Uncharacterized protein</fullName>
    </submittedName>
</protein>
<gene>
    <name evidence="2" type="ORF">CCHL11_04515</name>
</gene>
<keyword evidence="1" id="KW-0732">Signal</keyword>
<feature type="chain" id="PRO_5012683409" evidence="1">
    <location>
        <begin position="19"/>
        <end position="77"/>
    </location>
</feature>